<organism evidence="2 3">
    <name type="scientific">Streptomyces flavidovirens</name>
    <dbReference type="NCBI Taxonomy" id="67298"/>
    <lineage>
        <taxon>Bacteria</taxon>
        <taxon>Bacillati</taxon>
        <taxon>Actinomycetota</taxon>
        <taxon>Actinomycetes</taxon>
        <taxon>Kitasatosporales</taxon>
        <taxon>Streptomycetaceae</taxon>
        <taxon>Streptomyces</taxon>
    </lineage>
</organism>
<proteinExistence type="predicted"/>
<evidence type="ECO:0000313" key="2">
    <source>
        <dbReference type="EMBL" id="MFF3338328.1"/>
    </source>
</evidence>
<dbReference type="InterPro" id="IPR043504">
    <property type="entry name" value="Peptidase_S1_PA_chymotrypsin"/>
</dbReference>
<dbReference type="InterPro" id="IPR027417">
    <property type="entry name" value="P-loop_NTPase"/>
</dbReference>
<dbReference type="InterPro" id="IPR009003">
    <property type="entry name" value="Peptidase_S1_PA"/>
</dbReference>
<accession>A0ABW6RBE5</accession>
<evidence type="ECO:0000313" key="3">
    <source>
        <dbReference type="Proteomes" id="UP001601976"/>
    </source>
</evidence>
<sequence length="1387" mass="145276">MAVPETALPSSAPVTLVRICDPAGRPRGTGFVADDRGTVVTSHEAVDGLTRIVLHAPGEPGGPGERTCLAEADAITPLPETDLALVRTEGLGVRPVPVAVRDRIETGTYVRLAAGGWREARVLRPVTVTYTATDRFHLIDHAVELAMGTAGSDALRLGGPAAGTPVLDAETGAVLAVLGTALCAERRAAGFAVPLRAAAAAWPDGPLAELLRRNAATVPGFGPDLNLAGALQLTATSAGPGPGRWQGPVERPETAREFTAFSASSASSASAGALVLALVGDPGTGRTTELAALAERCAQGPEPTPTLWLRGADLRAGDTSVADALGRALRQAGRIAGASGERSGDPGAATPERVARLARDAGRPLLVLLDAPEEMPRALAQRLPDWTAGTASWLRGAGARLVVACRAEYWEQAGALYPEGALHGPARPWTGPWAGLPPAVRIGDLTEAQAVRARERYGIPDGTLADASDARHPLTLRLLAEVREALPGDVPGQPSREDVFAAYLDLKCLRIAARLAAAARPAPRGTAVRRLAARVSGQVHEAARRCLGSGRGALDRASFEAIFPWRTGWASAVLTEGLLVPAGAGYRFAHEELADWLQGAHLDVDTALHTLVHEAREAHEAYEAQQADGTREARASEPADSPLRPPGPAAPVPLPRGVHADVDGALHTLVHEVREAQDADGTREARASEPADSPLHPQGPAAPVPSPRGVHADVDGALHTLVHEVREAQDADGTREARAPERADSPVHPPGPAAPVPSPRGAHAGGADWGAHGGAGEACGQVPAMSGRRGAGCWSSATAPVPPHRIGTVVQALLRLGRVHGPPALSRRLMDLVHALDASPAPPLPRPLEAKTPDAPPGRAHPGRPGGVTDEGPAAPCGSWWWWGSRLLREVLLRVGDAGEYLGVLRALADSISRRSLREGGPQGLGGLAEFGPWFWERVRLAEAERIDLLRRLLPADGAPGSGHVSPQGRYLDAAARRLEAAPQAVQPMLCHWFDDERPLPAADDAEVRPTVAGVAQALLYARRCLAIDDLTEALVDSAHPRADELLAALAEEEPSALCRAVDRWSHDDGRPARRVAAATYGLTTAPYITTDADRELLRYAALSLLARPGDSALHGPALGLLVRDPDTRSHCLARALATYAGDGSRLPATALATALTTHPEPVLAAFRARLARGGEGAGDVVRALADVSTPALARRAAALVREYVGRHPDAAAHAAAYVDRRLEHGPAARAVLYPLVTGLLRNHPGRLPRALAPVLAAPGGRASRPLRAELLDVLLERYGARDPGVLEAVLLAAATGARRRGDARTRDLVHRTGMLLVRTPEGAACFDRLLAGLCREIPGFAALVAGWLAAAPREWEALVGPSARRTVESLEDLYTDASRRPGAWQS</sequence>
<feature type="region of interest" description="Disordered" evidence="1">
    <location>
        <begin position="727"/>
        <end position="769"/>
    </location>
</feature>
<dbReference type="RefSeq" id="WP_387894366.1">
    <property type="nucleotide sequence ID" value="NZ_JBIAPK010000002.1"/>
</dbReference>
<name>A0ABW6RBE5_9ACTN</name>
<feature type="region of interest" description="Disordered" evidence="1">
    <location>
        <begin position="622"/>
        <end position="659"/>
    </location>
</feature>
<feature type="compositionally biased region" description="Basic and acidic residues" evidence="1">
    <location>
        <begin position="727"/>
        <end position="745"/>
    </location>
</feature>
<feature type="region of interest" description="Disordered" evidence="1">
    <location>
        <begin position="839"/>
        <end position="872"/>
    </location>
</feature>
<comment type="caution">
    <text evidence="2">The sequence shown here is derived from an EMBL/GenBank/DDBJ whole genome shotgun (WGS) entry which is preliminary data.</text>
</comment>
<keyword evidence="3" id="KW-1185">Reference proteome</keyword>
<protein>
    <submittedName>
        <fullName evidence="2">Trypsin-like peptidase domain-containing protein</fullName>
    </submittedName>
</protein>
<dbReference type="SUPFAM" id="SSF52540">
    <property type="entry name" value="P-loop containing nucleoside triphosphate hydrolases"/>
    <property type="match status" value="1"/>
</dbReference>
<dbReference type="Gene3D" id="2.40.10.10">
    <property type="entry name" value="Trypsin-like serine proteases"/>
    <property type="match status" value="1"/>
</dbReference>
<feature type="compositionally biased region" description="Pro residues" evidence="1">
    <location>
        <begin position="747"/>
        <end position="758"/>
    </location>
</feature>
<feature type="compositionally biased region" description="Pro residues" evidence="1">
    <location>
        <begin position="643"/>
        <end position="654"/>
    </location>
</feature>
<dbReference type="SUPFAM" id="SSF50494">
    <property type="entry name" value="Trypsin-like serine proteases"/>
    <property type="match status" value="1"/>
</dbReference>
<feature type="compositionally biased region" description="Basic and acidic residues" evidence="1">
    <location>
        <begin position="676"/>
        <end position="689"/>
    </location>
</feature>
<reference evidence="2 3" key="1">
    <citation type="submission" date="2024-10" db="EMBL/GenBank/DDBJ databases">
        <title>The Natural Products Discovery Center: Release of the First 8490 Sequenced Strains for Exploring Actinobacteria Biosynthetic Diversity.</title>
        <authorList>
            <person name="Kalkreuter E."/>
            <person name="Kautsar S.A."/>
            <person name="Yang D."/>
            <person name="Bader C.D."/>
            <person name="Teijaro C.N."/>
            <person name="Fluegel L."/>
            <person name="Davis C.M."/>
            <person name="Simpson J.R."/>
            <person name="Lauterbach L."/>
            <person name="Steele A.D."/>
            <person name="Gui C."/>
            <person name="Meng S."/>
            <person name="Li G."/>
            <person name="Viehrig K."/>
            <person name="Ye F."/>
            <person name="Su P."/>
            <person name="Kiefer A.F."/>
            <person name="Nichols A."/>
            <person name="Cepeda A.J."/>
            <person name="Yan W."/>
            <person name="Fan B."/>
            <person name="Jiang Y."/>
            <person name="Adhikari A."/>
            <person name="Zheng C.-J."/>
            <person name="Schuster L."/>
            <person name="Cowan T.M."/>
            <person name="Smanski M.J."/>
            <person name="Chevrette M.G."/>
            <person name="De Carvalho L.P.S."/>
            <person name="Shen B."/>
        </authorList>
    </citation>
    <scope>NUCLEOTIDE SEQUENCE [LARGE SCALE GENOMIC DNA]</scope>
    <source>
        <strain evidence="2 3">NPDC003029</strain>
    </source>
</reference>
<gene>
    <name evidence="2" type="ORF">ACFYWW_06250</name>
</gene>
<feature type="region of interest" description="Disordered" evidence="1">
    <location>
        <begin position="676"/>
        <end position="712"/>
    </location>
</feature>
<evidence type="ECO:0000256" key="1">
    <source>
        <dbReference type="SAM" id="MobiDB-lite"/>
    </source>
</evidence>
<dbReference type="Proteomes" id="UP001601976">
    <property type="component" value="Unassembled WGS sequence"/>
</dbReference>
<dbReference type="EMBL" id="JBIAPK010000002">
    <property type="protein sequence ID" value="MFF3338328.1"/>
    <property type="molecule type" value="Genomic_DNA"/>
</dbReference>